<organism evidence="2 3">
    <name type="scientific">Persicobacter psychrovividus</name>
    <dbReference type="NCBI Taxonomy" id="387638"/>
    <lineage>
        <taxon>Bacteria</taxon>
        <taxon>Pseudomonadati</taxon>
        <taxon>Bacteroidota</taxon>
        <taxon>Cytophagia</taxon>
        <taxon>Cytophagales</taxon>
        <taxon>Persicobacteraceae</taxon>
        <taxon>Persicobacter</taxon>
    </lineage>
</organism>
<name>A0ABM7VE64_9BACT</name>
<proteinExistence type="predicted"/>
<dbReference type="Pfam" id="PF00085">
    <property type="entry name" value="Thioredoxin"/>
    <property type="match status" value="1"/>
</dbReference>
<dbReference type="RefSeq" id="WP_338396601.1">
    <property type="nucleotide sequence ID" value="NZ_AP025292.1"/>
</dbReference>
<accession>A0ABM7VE64</accession>
<evidence type="ECO:0000313" key="3">
    <source>
        <dbReference type="Proteomes" id="UP001354989"/>
    </source>
</evidence>
<dbReference type="Gene3D" id="3.40.30.10">
    <property type="entry name" value="Glutaredoxin"/>
    <property type="match status" value="1"/>
</dbReference>
<dbReference type="Proteomes" id="UP001354989">
    <property type="component" value="Chromosome"/>
</dbReference>
<dbReference type="PROSITE" id="PS51352">
    <property type="entry name" value="THIOREDOXIN_2"/>
    <property type="match status" value="1"/>
</dbReference>
<dbReference type="PANTHER" id="PTHR10438:SF468">
    <property type="entry name" value="THIOREDOXIN-1-RELATED"/>
    <property type="match status" value="1"/>
</dbReference>
<dbReference type="PROSITE" id="PS51354">
    <property type="entry name" value="GLUTAREDOXIN_2"/>
    <property type="match status" value="1"/>
</dbReference>
<dbReference type="InterPro" id="IPR013766">
    <property type="entry name" value="Thioredoxin_domain"/>
</dbReference>
<protein>
    <recommendedName>
        <fullName evidence="1">Thioredoxin domain-containing protein</fullName>
    </recommendedName>
</protein>
<evidence type="ECO:0000259" key="1">
    <source>
        <dbReference type="PROSITE" id="PS51352"/>
    </source>
</evidence>
<dbReference type="EMBL" id="AP025292">
    <property type="protein sequence ID" value="BDC99126.1"/>
    <property type="molecule type" value="Genomic_DNA"/>
</dbReference>
<dbReference type="InterPro" id="IPR050620">
    <property type="entry name" value="Thioredoxin_H-type-like"/>
</dbReference>
<evidence type="ECO:0000313" key="2">
    <source>
        <dbReference type="EMBL" id="BDC99126.1"/>
    </source>
</evidence>
<dbReference type="InterPro" id="IPR036249">
    <property type="entry name" value="Thioredoxin-like_sf"/>
</dbReference>
<gene>
    <name evidence="2" type="ORF">PEPS_14070</name>
</gene>
<dbReference type="SUPFAM" id="SSF52833">
    <property type="entry name" value="Thioredoxin-like"/>
    <property type="match status" value="1"/>
</dbReference>
<sequence>MEANSPNIKSLSETDYRSSIQERQRAVVLFTAPWCGMCKRLKPLFAAKSVEFPAIDFFTVDIGQFPDLRKEANVTSLPFFATYKEGVLQAHQATNKPDVFINLLKSLLDD</sequence>
<dbReference type="PANTHER" id="PTHR10438">
    <property type="entry name" value="THIOREDOXIN"/>
    <property type="match status" value="1"/>
</dbReference>
<dbReference type="CDD" id="cd02947">
    <property type="entry name" value="TRX_family"/>
    <property type="match status" value="1"/>
</dbReference>
<keyword evidence="3" id="KW-1185">Reference proteome</keyword>
<feature type="domain" description="Thioredoxin" evidence="1">
    <location>
        <begin position="1"/>
        <end position="109"/>
    </location>
</feature>
<reference evidence="2 3" key="1">
    <citation type="submission" date="2021-12" db="EMBL/GenBank/DDBJ databases">
        <title>Genome sequencing of bacteria with rrn-lacking chromosome and rrn-plasmid.</title>
        <authorList>
            <person name="Anda M."/>
            <person name="Iwasaki W."/>
        </authorList>
    </citation>
    <scope>NUCLEOTIDE SEQUENCE [LARGE SCALE GENOMIC DNA]</scope>
    <source>
        <strain evidence="2 3">NBRC 101262</strain>
    </source>
</reference>